<evidence type="ECO:0000256" key="1">
    <source>
        <dbReference type="SAM" id="SignalP"/>
    </source>
</evidence>
<dbReference type="PROSITE" id="PS51257">
    <property type="entry name" value="PROKAR_LIPOPROTEIN"/>
    <property type="match status" value="1"/>
</dbReference>
<dbReference type="Proteomes" id="UP000029692">
    <property type="component" value="Unassembled WGS sequence"/>
</dbReference>
<name>A0A098QX86_9SPIO</name>
<dbReference type="RefSeq" id="WP_037547383.1">
    <property type="nucleotide sequence ID" value="NZ_JNUP01000060.1"/>
</dbReference>
<gene>
    <name evidence="2" type="ORF">DC28_07695</name>
</gene>
<dbReference type="AlphaFoldDB" id="A0A098QX86"/>
<evidence type="ECO:0000313" key="3">
    <source>
        <dbReference type="Proteomes" id="UP000029692"/>
    </source>
</evidence>
<feature type="chain" id="PRO_5001938659" description="Lipoprotein" evidence="1">
    <location>
        <begin position="28"/>
        <end position="205"/>
    </location>
</feature>
<keyword evidence="3" id="KW-1185">Reference proteome</keyword>
<protein>
    <recommendedName>
        <fullName evidence="4">Lipoprotein</fullName>
    </recommendedName>
</protein>
<keyword evidence="1" id="KW-0732">Signal</keyword>
<dbReference type="EMBL" id="JNUP01000060">
    <property type="protein sequence ID" value="KGE72171.1"/>
    <property type="molecule type" value="Genomic_DNA"/>
</dbReference>
<evidence type="ECO:0008006" key="4">
    <source>
        <dbReference type="Google" id="ProtNLM"/>
    </source>
</evidence>
<comment type="caution">
    <text evidence="2">The sequence shown here is derived from an EMBL/GenBank/DDBJ whole genome shotgun (WGS) entry which is preliminary data.</text>
</comment>
<sequence length="205" mass="22640">MFLPKLTKPWLWGLACAALLLSGCVSFGLTQIDEELPKTFEPTIHYVNTLLSADFVAMAPVSKTAIGPNSDMAPALALSLQNAFGTYSPFMNPVVEKSEGAVIQDDEYYMIFLLQKLVSEHGSYDISYAIQAMAYVLNGKGDIFLAEPYLVLGSSALHIQDAQDKAVKLFLDEVYADFSAIDFSSPLELSEERTANIRTMLTDWY</sequence>
<proteinExistence type="predicted"/>
<dbReference type="STRING" id="1480694.DC28_07695"/>
<evidence type="ECO:0000313" key="2">
    <source>
        <dbReference type="EMBL" id="KGE72171.1"/>
    </source>
</evidence>
<accession>A0A098QX86</accession>
<organism evidence="2 3">
    <name type="scientific">Spirochaeta lutea</name>
    <dbReference type="NCBI Taxonomy" id="1480694"/>
    <lineage>
        <taxon>Bacteria</taxon>
        <taxon>Pseudomonadati</taxon>
        <taxon>Spirochaetota</taxon>
        <taxon>Spirochaetia</taxon>
        <taxon>Spirochaetales</taxon>
        <taxon>Spirochaetaceae</taxon>
        <taxon>Spirochaeta</taxon>
    </lineage>
</organism>
<reference evidence="2 3" key="1">
    <citation type="submission" date="2014-05" db="EMBL/GenBank/DDBJ databases">
        <title>De novo Genome Sequence of Spirocheata sp.</title>
        <authorList>
            <person name="Shivani Y."/>
            <person name="Subhash Y."/>
            <person name="Tushar L."/>
            <person name="Sasikala C."/>
            <person name="Ramana C.V."/>
        </authorList>
    </citation>
    <scope>NUCLEOTIDE SEQUENCE [LARGE SCALE GENOMIC DNA]</scope>
    <source>
        <strain evidence="2 3">JC230</strain>
    </source>
</reference>
<feature type="signal peptide" evidence="1">
    <location>
        <begin position="1"/>
        <end position="27"/>
    </location>
</feature>